<dbReference type="UniPathway" id="UPA00705"/>
<keyword evidence="6 10" id="KW-0809">Transit peptide</keyword>
<dbReference type="PANTHER" id="PTHR13313">
    <property type="entry name" value="CYTOCHROME C OXIDASE SUBUNIT VIIC"/>
    <property type="match status" value="1"/>
</dbReference>
<dbReference type="OrthoDB" id="9974841at2759"/>
<evidence type="ECO:0000313" key="11">
    <source>
        <dbReference type="EMBL" id="KNE94767.1"/>
    </source>
</evidence>
<dbReference type="PANTHER" id="PTHR13313:SF0">
    <property type="entry name" value="CYTOCHROME C OXIDASE SUBUNIT 7C, MITOCHONDRIAL"/>
    <property type="match status" value="1"/>
</dbReference>
<keyword evidence="4 10" id="KW-0812">Transmembrane</keyword>
<organism evidence="11 12">
    <name type="scientific">Puccinia striiformis f. sp. tritici PST-78</name>
    <dbReference type="NCBI Taxonomy" id="1165861"/>
    <lineage>
        <taxon>Eukaryota</taxon>
        <taxon>Fungi</taxon>
        <taxon>Dikarya</taxon>
        <taxon>Basidiomycota</taxon>
        <taxon>Pucciniomycotina</taxon>
        <taxon>Pucciniomycetes</taxon>
        <taxon>Pucciniales</taxon>
        <taxon>Pucciniaceae</taxon>
        <taxon>Puccinia</taxon>
    </lineage>
</organism>
<dbReference type="GO" id="GO:0005743">
    <property type="term" value="C:mitochondrial inner membrane"/>
    <property type="evidence" value="ECO:0007669"/>
    <property type="project" value="UniProtKB-SubCell"/>
</dbReference>
<evidence type="ECO:0000256" key="6">
    <source>
        <dbReference type="ARBA" id="ARBA00022946"/>
    </source>
</evidence>
<comment type="subunit">
    <text evidence="10">Component of the cytochrome c oxidase (complex IV, CIV), a multisubunit enzyme composed of a catalytic core of 3 subunits and several supernumerary subunits. The complex exists as a monomer or a dimer and forms supercomplexes (SCs) in the inner mitochondrial membrane with ubiquinol-cytochrome c oxidoreductase (cytochrome b-c1 complex, complex III, CIII).</text>
</comment>
<keyword evidence="7 10" id="KW-1133">Transmembrane helix</keyword>
<evidence type="ECO:0000256" key="5">
    <source>
        <dbReference type="ARBA" id="ARBA00022792"/>
    </source>
</evidence>
<gene>
    <name evidence="11" type="ORF">PSTG_11860</name>
</gene>
<evidence type="ECO:0000256" key="3">
    <source>
        <dbReference type="ARBA" id="ARBA00010514"/>
    </source>
</evidence>
<evidence type="ECO:0000256" key="1">
    <source>
        <dbReference type="ARBA" id="ARBA00004434"/>
    </source>
</evidence>
<proteinExistence type="inferred from homology"/>
<comment type="pathway">
    <text evidence="2 10">Energy metabolism; oxidative phosphorylation.</text>
</comment>
<dbReference type="Gene3D" id="4.10.49.10">
    <property type="entry name" value="Cytochrome c oxidase subunit VIIc"/>
    <property type="match status" value="1"/>
</dbReference>
<reference evidence="12" key="1">
    <citation type="submission" date="2014-03" db="EMBL/GenBank/DDBJ databases">
        <title>The Genome Sequence of Puccinia striiformis f. sp. tritici PST-78.</title>
        <authorList>
            <consortium name="The Broad Institute Genome Sequencing Platform"/>
            <person name="Cuomo C."/>
            <person name="Hulbert S."/>
            <person name="Chen X."/>
            <person name="Walker B."/>
            <person name="Young S.K."/>
            <person name="Zeng Q."/>
            <person name="Gargeya S."/>
            <person name="Fitzgerald M."/>
            <person name="Haas B."/>
            <person name="Abouelleil A."/>
            <person name="Alvarado L."/>
            <person name="Arachchi H.M."/>
            <person name="Berlin A.M."/>
            <person name="Chapman S.B."/>
            <person name="Goldberg J."/>
            <person name="Griggs A."/>
            <person name="Gujja S."/>
            <person name="Hansen M."/>
            <person name="Howarth C."/>
            <person name="Imamovic A."/>
            <person name="Larimer J."/>
            <person name="McCowan C."/>
            <person name="Montmayeur A."/>
            <person name="Murphy C."/>
            <person name="Neiman D."/>
            <person name="Pearson M."/>
            <person name="Priest M."/>
            <person name="Roberts A."/>
            <person name="Saif S."/>
            <person name="Shea T."/>
            <person name="Sisk P."/>
            <person name="Sykes S."/>
            <person name="Wortman J."/>
            <person name="Nusbaum C."/>
            <person name="Birren B."/>
        </authorList>
    </citation>
    <scope>NUCLEOTIDE SEQUENCE [LARGE SCALE GENOMIC DNA]</scope>
    <source>
        <strain evidence="12">race PST-78</strain>
    </source>
</reference>
<evidence type="ECO:0000256" key="8">
    <source>
        <dbReference type="ARBA" id="ARBA00023128"/>
    </source>
</evidence>
<comment type="function">
    <text evidence="10">Component of the cytochrome c oxidase, the last enzyme in the mitochondrial electron transport chain which drives oxidative phosphorylation. The respiratory chain contains 3 multisubunit complexes succinate dehydrogenase (complex II, CII), ubiquinol-cytochrome c oxidoreductase (cytochrome b-c1 complex, complex III, CIII) and cytochrome c oxidase (complex IV, CIV), that cooperate to transfer electrons derived from NADH and succinate to molecular oxygen, creating an electrochemical gradient over the inner membrane that drives transmembrane transport and the ATP synthase. Cytochrome c oxidase is the component of the respiratory chain that catalyzes the reduction of oxygen to water. Electrons originating from reduced cytochrome c in the intermembrane space (IMS) are transferred via the dinuclear copper A center (CU(A)) of subunit 2 and heme A of subunit 1 to the active site in subunit 1, a binuclear center (BNC) formed by heme A3 and copper B (CU(B)). The BNC reduces molecular oxygen to 2 water molecules using 4 electrons from cytochrome c in the IMS and 4 protons from the mitochondrial matrix.</text>
</comment>
<dbReference type="InterPro" id="IPR036636">
    <property type="entry name" value="COX7C/Cox8_sf"/>
</dbReference>
<evidence type="ECO:0000256" key="2">
    <source>
        <dbReference type="ARBA" id="ARBA00004673"/>
    </source>
</evidence>
<keyword evidence="5 10" id="KW-0999">Mitochondrion inner membrane</keyword>
<comment type="similarity">
    <text evidence="3 10">Belongs to the cytochrome c oxidase VIIc family.</text>
</comment>
<comment type="subcellular location">
    <subcellularLocation>
        <location evidence="1 10">Mitochondrion inner membrane</location>
        <topology evidence="1 10">Single-pass membrane protein</topology>
    </subcellularLocation>
</comment>
<dbReference type="AlphaFoldDB" id="A0A0L0V660"/>
<evidence type="ECO:0000256" key="9">
    <source>
        <dbReference type="ARBA" id="ARBA00023136"/>
    </source>
</evidence>
<protein>
    <recommendedName>
        <fullName evidence="10">Cytochrome c oxidase subunit 8, mitochondrial</fullName>
    </recommendedName>
    <alternativeName>
        <fullName evidence="10">Cytochrome c oxidase polypeptide VIII</fullName>
    </alternativeName>
</protein>
<feature type="transmembrane region" description="Helical" evidence="10">
    <location>
        <begin position="65"/>
        <end position="84"/>
    </location>
</feature>
<comment type="caution">
    <text evidence="11">The sequence shown here is derived from an EMBL/GenBank/DDBJ whole genome shotgun (WGS) entry which is preliminary data.</text>
</comment>
<keyword evidence="8 10" id="KW-0496">Mitochondrion</keyword>
<dbReference type="STRING" id="1165861.A0A0L0V660"/>
<dbReference type="EMBL" id="AJIL01000109">
    <property type="protein sequence ID" value="KNE94767.1"/>
    <property type="molecule type" value="Genomic_DNA"/>
</dbReference>
<sequence length="95" mass="10716">MLTRNIGRLQSAGLMNKQAPRHLNQIVARPNRLHQQQTKSIHVENSVGNTLPFKFRGPETSKVGVAMKVASFFFVGFFTPFAIARYQMKKSGAWP</sequence>
<dbReference type="InterPro" id="IPR004202">
    <property type="entry name" value="COX7C/Cox8"/>
</dbReference>
<keyword evidence="9 10" id="KW-0472">Membrane</keyword>
<keyword evidence="12" id="KW-1185">Reference proteome</keyword>
<dbReference type="GO" id="GO:0006123">
    <property type="term" value="P:mitochondrial electron transport, cytochrome c to oxygen"/>
    <property type="evidence" value="ECO:0007669"/>
    <property type="project" value="UniProtKB-UniRule"/>
</dbReference>
<dbReference type="SUPFAM" id="SSF81427">
    <property type="entry name" value="Mitochondrial cytochrome c oxidase subunit VIIc (aka VIIIa)"/>
    <property type="match status" value="1"/>
</dbReference>
<evidence type="ECO:0000256" key="7">
    <source>
        <dbReference type="ARBA" id="ARBA00022989"/>
    </source>
</evidence>
<evidence type="ECO:0000256" key="10">
    <source>
        <dbReference type="RuleBase" id="RU368123"/>
    </source>
</evidence>
<evidence type="ECO:0000256" key="4">
    <source>
        <dbReference type="ARBA" id="ARBA00022692"/>
    </source>
</evidence>
<evidence type="ECO:0000313" key="12">
    <source>
        <dbReference type="Proteomes" id="UP000054564"/>
    </source>
</evidence>
<dbReference type="Pfam" id="PF02935">
    <property type="entry name" value="COX7C"/>
    <property type="match status" value="1"/>
</dbReference>
<dbReference type="GO" id="GO:0045277">
    <property type="term" value="C:respiratory chain complex IV"/>
    <property type="evidence" value="ECO:0007669"/>
    <property type="project" value="UniProtKB-UniRule"/>
</dbReference>
<name>A0A0L0V660_9BASI</name>
<accession>A0A0L0V660</accession>
<dbReference type="Proteomes" id="UP000054564">
    <property type="component" value="Unassembled WGS sequence"/>
</dbReference>